<reference evidence="3 4" key="1">
    <citation type="submission" date="2020-04" db="EMBL/GenBank/DDBJ databases">
        <title>Draft genome of Pyxidicoccus fallax type strain.</title>
        <authorList>
            <person name="Whitworth D.E."/>
        </authorList>
    </citation>
    <scope>NUCLEOTIDE SEQUENCE [LARGE SCALE GENOMIC DNA]</scope>
    <source>
        <strain evidence="3 4">DSM 14698</strain>
    </source>
</reference>
<organism evidence="3 4">
    <name type="scientific">Pyxidicoccus fallax</name>
    <dbReference type="NCBI Taxonomy" id="394095"/>
    <lineage>
        <taxon>Bacteria</taxon>
        <taxon>Pseudomonadati</taxon>
        <taxon>Myxococcota</taxon>
        <taxon>Myxococcia</taxon>
        <taxon>Myxococcales</taxon>
        <taxon>Cystobacterineae</taxon>
        <taxon>Myxococcaceae</taxon>
        <taxon>Pyxidicoccus</taxon>
    </lineage>
</organism>
<proteinExistence type="predicted"/>
<keyword evidence="4" id="KW-1185">Reference proteome</keyword>
<dbReference type="SUPFAM" id="SSF53474">
    <property type="entry name" value="alpha/beta-Hydrolases"/>
    <property type="match status" value="2"/>
</dbReference>
<dbReference type="InterPro" id="IPR011225">
    <property type="entry name" value="IV_sec_VirJ"/>
</dbReference>
<keyword evidence="1" id="KW-0732">Signal</keyword>
<feature type="chain" id="PRO_5032998079" evidence="1">
    <location>
        <begin position="23"/>
        <end position="413"/>
    </location>
</feature>
<protein>
    <submittedName>
        <fullName evidence="3">Virulence factor family protein</fullName>
    </submittedName>
</protein>
<sequence>MKGGLVLLGMLPCMCTPSASPAASTETASFGRLGTVVVTKPQGPPASVALLLTEGPPGSGRGARLASALSGRGALVLAVDASAYLRVLEREKRCAYPAGDLELLSQGYQQHAGLPEYLPPTLVGEGVGAALADATLAQAPVGTFTGAVGMEPRPRQVRFCAGPGRKPVDAKEGGHEALVPVGSVAQLLTAYDAASVRSAPAPLSGDAVKDLPLVEVPAKEGGGDTLAFLVTGDGGMAALDKALTKTLSDAGIPTVVLDSLRYFWKRRTPEETASDVARALRHYLPAWGRQRVLLVGYSRGADLVPAIASRLPPELRERLRLVVLLAPGQQAEFEVHVTDLFGIGKHPSLPVLPDVEALGATPLLCVYGTREASESLCPRLPPLEGRHVVARKGGHHFDGDFDALSRLVLESLP</sequence>
<accession>A0A848LQC2</accession>
<evidence type="ECO:0000313" key="3">
    <source>
        <dbReference type="EMBL" id="NMO19842.1"/>
    </source>
</evidence>
<dbReference type="AlphaFoldDB" id="A0A848LQC2"/>
<evidence type="ECO:0000313" key="4">
    <source>
        <dbReference type="Proteomes" id="UP000518300"/>
    </source>
</evidence>
<dbReference type="Pfam" id="PF06057">
    <property type="entry name" value="VirJ"/>
    <property type="match status" value="1"/>
</dbReference>
<gene>
    <name evidence="3" type="ORF">HG543_33950</name>
</gene>
<comment type="caution">
    <text evidence="3">The sequence shown here is derived from an EMBL/GenBank/DDBJ whole genome shotgun (WGS) entry which is preliminary data.</text>
</comment>
<feature type="signal peptide" evidence="1">
    <location>
        <begin position="1"/>
        <end position="22"/>
    </location>
</feature>
<dbReference type="PIRSF" id="PIRSF029063">
    <property type="entry name" value="IV_sec_VirJ"/>
    <property type="match status" value="1"/>
</dbReference>
<feature type="domain" description="Bacterial virulence" evidence="2">
    <location>
        <begin position="224"/>
        <end position="412"/>
    </location>
</feature>
<name>A0A848LQC2_9BACT</name>
<dbReference type="Proteomes" id="UP000518300">
    <property type="component" value="Unassembled WGS sequence"/>
</dbReference>
<dbReference type="EMBL" id="JABBJJ010000208">
    <property type="protein sequence ID" value="NMO19842.1"/>
    <property type="molecule type" value="Genomic_DNA"/>
</dbReference>
<evidence type="ECO:0000259" key="2">
    <source>
        <dbReference type="Pfam" id="PF06057"/>
    </source>
</evidence>
<dbReference type="InterPro" id="IPR010333">
    <property type="entry name" value="VirJ"/>
</dbReference>
<dbReference type="InterPro" id="IPR029058">
    <property type="entry name" value="AB_hydrolase_fold"/>
</dbReference>
<evidence type="ECO:0000256" key="1">
    <source>
        <dbReference type="SAM" id="SignalP"/>
    </source>
</evidence>
<dbReference type="Gene3D" id="3.40.50.1820">
    <property type="entry name" value="alpha/beta hydrolase"/>
    <property type="match status" value="1"/>
</dbReference>